<comment type="caution">
    <text evidence="7">The sequence shown here is derived from an EMBL/GenBank/DDBJ whole genome shotgun (WGS) entry which is preliminary data.</text>
</comment>
<dbReference type="CDD" id="cd01949">
    <property type="entry name" value="GGDEF"/>
    <property type="match status" value="1"/>
</dbReference>
<feature type="domain" description="GGDEF" evidence="6">
    <location>
        <begin position="165"/>
        <end position="306"/>
    </location>
</feature>
<dbReference type="SUPFAM" id="SSF52172">
    <property type="entry name" value="CheY-like"/>
    <property type="match status" value="1"/>
</dbReference>
<dbReference type="Pfam" id="PF00990">
    <property type="entry name" value="GGDEF"/>
    <property type="match status" value="1"/>
</dbReference>
<feature type="modified residue" description="4-aspartylphosphate" evidence="4">
    <location>
        <position position="55"/>
    </location>
</feature>
<dbReference type="RefSeq" id="WP_070125240.1">
    <property type="nucleotide sequence ID" value="NZ_MDHN01000021.1"/>
</dbReference>
<dbReference type="InterPro" id="IPR000160">
    <property type="entry name" value="GGDEF_dom"/>
</dbReference>
<feature type="domain" description="Response regulatory" evidence="5">
    <location>
        <begin position="7"/>
        <end position="122"/>
    </location>
</feature>
<dbReference type="PROSITE" id="PS50887">
    <property type="entry name" value="GGDEF"/>
    <property type="match status" value="1"/>
</dbReference>
<accession>A0A1E7ZBF9</accession>
<organism evidence="7 8">
    <name type="scientific">Alteromonas confluentis</name>
    <dbReference type="NCBI Taxonomy" id="1656094"/>
    <lineage>
        <taxon>Bacteria</taxon>
        <taxon>Pseudomonadati</taxon>
        <taxon>Pseudomonadota</taxon>
        <taxon>Gammaproteobacteria</taxon>
        <taxon>Alteromonadales</taxon>
        <taxon>Alteromonadaceae</taxon>
        <taxon>Alteromonas/Salinimonas group</taxon>
        <taxon>Alteromonas</taxon>
    </lineage>
</organism>
<reference evidence="7 8" key="1">
    <citation type="submission" date="2016-08" db="EMBL/GenBank/DDBJ databases">
        <authorList>
            <person name="Seilhamer J.J."/>
        </authorList>
    </citation>
    <scope>NUCLEOTIDE SEQUENCE [LARGE SCALE GENOMIC DNA]</scope>
    <source>
        <strain evidence="7 8">KCTC 42603</strain>
    </source>
</reference>
<evidence type="ECO:0000256" key="3">
    <source>
        <dbReference type="ARBA" id="ARBA00034247"/>
    </source>
</evidence>
<evidence type="ECO:0000313" key="7">
    <source>
        <dbReference type="EMBL" id="OFC70847.1"/>
    </source>
</evidence>
<dbReference type="GO" id="GO:0052621">
    <property type="term" value="F:diguanylate cyclase activity"/>
    <property type="evidence" value="ECO:0007669"/>
    <property type="project" value="UniProtKB-EC"/>
</dbReference>
<name>A0A1E7ZBF9_9ALTE</name>
<dbReference type="InterPro" id="IPR050469">
    <property type="entry name" value="Diguanylate_Cyclase"/>
</dbReference>
<dbReference type="InterPro" id="IPR001789">
    <property type="entry name" value="Sig_transdc_resp-reg_receiver"/>
</dbReference>
<evidence type="ECO:0000259" key="6">
    <source>
        <dbReference type="PROSITE" id="PS50887"/>
    </source>
</evidence>
<dbReference type="FunFam" id="3.30.70.270:FF:000001">
    <property type="entry name" value="Diguanylate cyclase domain protein"/>
    <property type="match status" value="1"/>
</dbReference>
<dbReference type="PANTHER" id="PTHR45138:SF9">
    <property type="entry name" value="DIGUANYLATE CYCLASE DGCM-RELATED"/>
    <property type="match status" value="1"/>
</dbReference>
<dbReference type="SMART" id="SM00448">
    <property type="entry name" value="REC"/>
    <property type="match status" value="1"/>
</dbReference>
<dbReference type="STRING" id="1656094.BFC18_10360"/>
<evidence type="ECO:0000259" key="5">
    <source>
        <dbReference type="PROSITE" id="PS50110"/>
    </source>
</evidence>
<dbReference type="PROSITE" id="PS50110">
    <property type="entry name" value="RESPONSE_REGULATORY"/>
    <property type="match status" value="1"/>
</dbReference>
<dbReference type="GO" id="GO:0005886">
    <property type="term" value="C:plasma membrane"/>
    <property type="evidence" value="ECO:0007669"/>
    <property type="project" value="TreeGrafter"/>
</dbReference>
<evidence type="ECO:0000313" key="8">
    <source>
        <dbReference type="Proteomes" id="UP000175691"/>
    </source>
</evidence>
<protein>
    <recommendedName>
        <fullName evidence="2">diguanylate cyclase</fullName>
        <ecNumber evidence="2">2.7.7.65</ecNumber>
    </recommendedName>
</protein>
<dbReference type="GO" id="GO:0000160">
    <property type="term" value="P:phosphorelay signal transduction system"/>
    <property type="evidence" value="ECO:0007669"/>
    <property type="project" value="InterPro"/>
</dbReference>
<keyword evidence="8" id="KW-1185">Reference proteome</keyword>
<dbReference type="Gene3D" id="3.40.50.2300">
    <property type="match status" value="1"/>
</dbReference>
<dbReference type="GO" id="GO:0043709">
    <property type="term" value="P:cell adhesion involved in single-species biofilm formation"/>
    <property type="evidence" value="ECO:0007669"/>
    <property type="project" value="TreeGrafter"/>
</dbReference>
<comment type="cofactor">
    <cofactor evidence="1">
        <name>Mg(2+)</name>
        <dbReference type="ChEBI" id="CHEBI:18420"/>
    </cofactor>
</comment>
<dbReference type="InterPro" id="IPR011006">
    <property type="entry name" value="CheY-like_superfamily"/>
</dbReference>
<dbReference type="InterPro" id="IPR029787">
    <property type="entry name" value="Nucleotide_cyclase"/>
</dbReference>
<dbReference type="AlphaFoldDB" id="A0A1E7ZBF9"/>
<gene>
    <name evidence="7" type="ORF">BFC18_10360</name>
</gene>
<comment type="catalytic activity">
    <reaction evidence="3">
        <text>2 GTP = 3',3'-c-di-GMP + 2 diphosphate</text>
        <dbReference type="Rhea" id="RHEA:24898"/>
        <dbReference type="ChEBI" id="CHEBI:33019"/>
        <dbReference type="ChEBI" id="CHEBI:37565"/>
        <dbReference type="ChEBI" id="CHEBI:58805"/>
        <dbReference type="EC" id="2.7.7.65"/>
    </reaction>
</comment>
<dbReference type="Proteomes" id="UP000175691">
    <property type="component" value="Unassembled WGS sequence"/>
</dbReference>
<evidence type="ECO:0000256" key="4">
    <source>
        <dbReference type="PROSITE-ProRule" id="PRU00169"/>
    </source>
</evidence>
<dbReference type="SUPFAM" id="SSF55073">
    <property type="entry name" value="Nucleotide cyclase"/>
    <property type="match status" value="1"/>
</dbReference>
<proteinExistence type="predicted"/>
<dbReference type="SMART" id="SM00267">
    <property type="entry name" value="GGDEF"/>
    <property type="match status" value="1"/>
</dbReference>
<evidence type="ECO:0000256" key="2">
    <source>
        <dbReference type="ARBA" id="ARBA00012528"/>
    </source>
</evidence>
<dbReference type="GO" id="GO:1902201">
    <property type="term" value="P:negative regulation of bacterial-type flagellum-dependent cell motility"/>
    <property type="evidence" value="ECO:0007669"/>
    <property type="project" value="TreeGrafter"/>
</dbReference>
<dbReference type="OrthoDB" id="9812260at2"/>
<evidence type="ECO:0000256" key="1">
    <source>
        <dbReference type="ARBA" id="ARBA00001946"/>
    </source>
</evidence>
<sequence>MSTPRSRILIVDDDVATIRLIAEALAPDYEVIIATNAEEGLEQAKCTEPQLILLDVLMPQINGFALCRKLKSDEQTRKIPVVFVTGLAEVSDQARGFEIGAVDYITKPIEVPLLRARVKAHIRLYLQNLQLESLAATDSLTGLSNRRKFDESLTHEIERCQRSQSELALIMIDIDDFKAYNDTYGHGKGDDCLVTVANVLKNSARRGTDLCCRLGGEEFAIILGETDRVGAMSLGESIISKFRDLQIEHVSASSHPYLTVSIGVSVMDLRSALRNRVEGRELVDKADEALYRAKSMGRNRVEFTPLNFPMVKKIS</sequence>
<dbReference type="PANTHER" id="PTHR45138">
    <property type="entry name" value="REGULATORY COMPONENTS OF SENSORY TRANSDUCTION SYSTEM"/>
    <property type="match status" value="1"/>
</dbReference>
<dbReference type="Pfam" id="PF00072">
    <property type="entry name" value="Response_reg"/>
    <property type="match status" value="1"/>
</dbReference>
<dbReference type="NCBIfam" id="TIGR00254">
    <property type="entry name" value="GGDEF"/>
    <property type="match status" value="1"/>
</dbReference>
<dbReference type="EC" id="2.7.7.65" evidence="2"/>
<dbReference type="Gene3D" id="3.30.70.270">
    <property type="match status" value="1"/>
</dbReference>
<keyword evidence="4" id="KW-0597">Phosphoprotein</keyword>
<dbReference type="EMBL" id="MDHN01000021">
    <property type="protein sequence ID" value="OFC70847.1"/>
    <property type="molecule type" value="Genomic_DNA"/>
</dbReference>
<dbReference type="InterPro" id="IPR043128">
    <property type="entry name" value="Rev_trsase/Diguanyl_cyclase"/>
</dbReference>